<dbReference type="SMART" id="SM00448">
    <property type="entry name" value="REC"/>
    <property type="match status" value="1"/>
</dbReference>
<evidence type="ECO:0000256" key="1">
    <source>
        <dbReference type="ARBA" id="ARBA00004123"/>
    </source>
</evidence>
<evidence type="ECO:0000256" key="7">
    <source>
        <dbReference type="SAM" id="MobiDB-lite"/>
    </source>
</evidence>
<dbReference type="GO" id="GO:0000160">
    <property type="term" value="P:phosphorelay signal transduction system"/>
    <property type="evidence" value="ECO:0007669"/>
    <property type="project" value="InterPro"/>
</dbReference>
<accession>A0A8T2QVG9</accession>
<keyword evidence="3" id="KW-0238">DNA-binding</keyword>
<feature type="compositionally biased region" description="Low complexity" evidence="7">
    <location>
        <begin position="558"/>
        <end position="569"/>
    </location>
</feature>
<evidence type="ECO:0000259" key="8">
    <source>
        <dbReference type="PROSITE" id="PS50110"/>
    </source>
</evidence>
<keyword evidence="5" id="KW-0539">Nucleus</keyword>
<dbReference type="Pfam" id="PF00249">
    <property type="entry name" value="Myb_DNA-binding"/>
    <property type="match status" value="1"/>
</dbReference>
<evidence type="ECO:0000256" key="2">
    <source>
        <dbReference type="ARBA" id="ARBA00023015"/>
    </source>
</evidence>
<evidence type="ECO:0000256" key="5">
    <source>
        <dbReference type="ARBA" id="ARBA00023242"/>
    </source>
</evidence>
<feature type="region of interest" description="Disordered" evidence="7">
    <location>
        <begin position="553"/>
        <end position="573"/>
    </location>
</feature>
<dbReference type="PROSITE" id="PS51294">
    <property type="entry name" value="HTH_MYB"/>
    <property type="match status" value="1"/>
</dbReference>
<keyword evidence="11" id="KW-1185">Reference proteome</keyword>
<name>A0A8T2QVG9_CERRI</name>
<comment type="caution">
    <text evidence="10">The sequence shown here is derived from an EMBL/GenBank/DDBJ whole genome shotgun (WGS) entry which is preliminary data.</text>
</comment>
<dbReference type="InterPro" id="IPR001789">
    <property type="entry name" value="Sig_transdc_resp-reg_receiver"/>
</dbReference>
<feature type="compositionally biased region" description="Polar residues" evidence="7">
    <location>
        <begin position="146"/>
        <end position="155"/>
    </location>
</feature>
<dbReference type="GO" id="GO:0005634">
    <property type="term" value="C:nucleus"/>
    <property type="evidence" value="ECO:0007669"/>
    <property type="project" value="UniProtKB-SubCell"/>
</dbReference>
<dbReference type="AlphaFoldDB" id="A0A8T2QVG9"/>
<organism evidence="10 11">
    <name type="scientific">Ceratopteris richardii</name>
    <name type="common">Triangle waterfern</name>
    <dbReference type="NCBI Taxonomy" id="49495"/>
    <lineage>
        <taxon>Eukaryota</taxon>
        <taxon>Viridiplantae</taxon>
        <taxon>Streptophyta</taxon>
        <taxon>Embryophyta</taxon>
        <taxon>Tracheophyta</taxon>
        <taxon>Polypodiopsida</taxon>
        <taxon>Polypodiidae</taxon>
        <taxon>Polypodiales</taxon>
        <taxon>Pteridineae</taxon>
        <taxon>Pteridaceae</taxon>
        <taxon>Parkerioideae</taxon>
        <taxon>Ceratopteris</taxon>
    </lineage>
</organism>
<dbReference type="FunFam" id="1.10.10.60:FF:000007">
    <property type="entry name" value="Two-component response regulator"/>
    <property type="match status" value="1"/>
</dbReference>
<dbReference type="Gene3D" id="3.40.50.2300">
    <property type="match status" value="1"/>
</dbReference>
<dbReference type="SUPFAM" id="SSF46689">
    <property type="entry name" value="Homeodomain-like"/>
    <property type="match status" value="1"/>
</dbReference>
<dbReference type="PROSITE" id="PS50110">
    <property type="entry name" value="RESPONSE_REGULATORY"/>
    <property type="match status" value="1"/>
</dbReference>
<feature type="region of interest" description="Disordered" evidence="7">
    <location>
        <begin position="232"/>
        <end position="252"/>
    </location>
</feature>
<feature type="modified residue" description="4-aspartylphosphate" evidence="6">
    <location>
        <position position="70"/>
    </location>
</feature>
<dbReference type="Pfam" id="PF00072">
    <property type="entry name" value="Response_reg"/>
    <property type="match status" value="1"/>
</dbReference>
<evidence type="ECO:0000256" key="3">
    <source>
        <dbReference type="ARBA" id="ARBA00023125"/>
    </source>
</evidence>
<keyword evidence="2" id="KW-0805">Transcription regulation</keyword>
<dbReference type="SUPFAM" id="SSF52172">
    <property type="entry name" value="CheY-like"/>
    <property type="match status" value="1"/>
</dbReference>
<evidence type="ECO:0000259" key="9">
    <source>
        <dbReference type="PROSITE" id="PS51294"/>
    </source>
</evidence>
<dbReference type="InterPro" id="IPR001005">
    <property type="entry name" value="SANT/Myb"/>
</dbReference>
<reference evidence="10" key="1">
    <citation type="submission" date="2021-08" db="EMBL/GenBank/DDBJ databases">
        <title>WGS assembly of Ceratopteris richardii.</title>
        <authorList>
            <person name="Marchant D.B."/>
            <person name="Chen G."/>
            <person name="Jenkins J."/>
            <person name="Shu S."/>
            <person name="Leebens-Mack J."/>
            <person name="Grimwood J."/>
            <person name="Schmutz J."/>
            <person name="Soltis P."/>
            <person name="Soltis D."/>
            <person name="Chen Z.-H."/>
        </authorList>
    </citation>
    <scope>NUCLEOTIDE SEQUENCE</scope>
    <source>
        <strain evidence="10">Whitten #5841</strain>
        <tissue evidence="10">Leaf</tissue>
    </source>
</reference>
<dbReference type="NCBIfam" id="TIGR01557">
    <property type="entry name" value="myb_SHAQKYF"/>
    <property type="match status" value="1"/>
</dbReference>
<feature type="domain" description="HTH myb-type" evidence="9">
    <location>
        <begin position="455"/>
        <end position="514"/>
    </location>
</feature>
<dbReference type="Proteomes" id="UP000825935">
    <property type="component" value="Chromosome 32"/>
</dbReference>
<evidence type="ECO:0000313" key="11">
    <source>
        <dbReference type="Proteomes" id="UP000825935"/>
    </source>
</evidence>
<keyword evidence="6" id="KW-0597">Phosphoprotein</keyword>
<sequence>MMALANQFPEWKDFPKGLRVMLVDQDLSDIEDVRCKLASCGYLVTCYSRGEDALQGLRDRSKIFDIVVVDATRNVTFDGFKIVEAAKQLTTIMIASTDNTNIMMQGIAAGASEFLQKPISEERLKNIWQHVVRKALLSGKLRAPTTMGQSVNSKATPAPRVLSEHKDGNGITAEAKPEYAINKQNVTKTDDASNGPTDHQLSSFQQDSQENCDAFLCSTPPQLEQSCTRIMTRDQDDNPDGTSPLPSAVPQDLDMKRELKDVNEYFEECEDYLQIKSQITEAVNNSVILNELFDSKSNMDSEDLLLADDDQSAANKEFGDTKLCAHLHFDDFPDSLDDIELAGSILDGTTDQSFSMDFECFEDDEFYEADEEALLLAEVAKAEEAGTQFIDTFCLARTANNTTSQDDDCINQSNRIDTSTLSSNVNVPTGIQQEMRCTSGSEHSCNTKVSKSSNAKKKMKVDWTPDLHRRFVQAVEQLGVDKAIPSRILELMGVKCLTRHNVASHLQKYRSHRKHVEAIGADTTNWNQRHHLEAKAATTGMSHGRIASSPCMQLQQQSSPGPGAAWPSSTHPTTIPFSATSSMQLLKPCKGLPVHTPALHVWGHPTLESLQIWPVWPPLGSHMDAWGNLFYPSAQPSLQRVPFAPVPSIANIMPPTTEKPFIINQPKEMVVAAINEVLRNPYVPLPLGLKSPSLESVVSELQRQGVSMSATDIV</sequence>
<dbReference type="OrthoDB" id="1907052at2759"/>
<dbReference type="PANTHER" id="PTHR31312:SF1">
    <property type="entry name" value="TRANSCRIPTION ACTIVATOR GLK1"/>
    <property type="match status" value="1"/>
</dbReference>
<evidence type="ECO:0000313" key="10">
    <source>
        <dbReference type="EMBL" id="KAH7287401.1"/>
    </source>
</evidence>
<dbReference type="GO" id="GO:0000976">
    <property type="term" value="F:transcription cis-regulatory region binding"/>
    <property type="evidence" value="ECO:0007669"/>
    <property type="project" value="TreeGrafter"/>
</dbReference>
<dbReference type="InterPro" id="IPR044825">
    <property type="entry name" value="GLK1/2-like"/>
</dbReference>
<dbReference type="Gene3D" id="1.10.10.60">
    <property type="entry name" value="Homeodomain-like"/>
    <property type="match status" value="1"/>
</dbReference>
<keyword evidence="4" id="KW-0804">Transcription</keyword>
<proteinExistence type="predicted"/>
<evidence type="ECO:0000256" key="4">
    <source>
        <dbReference type="ARBA" id="ARBA00023163"/>
    </source>
</evidence>
<dbReference type="GO" id="GO:0003700">
    <property type="term" value="F:DNA-binding transcription factor activity"/>
    <property type="evidence" value="ECO:0007669"/>
    <property type="project" value="InterPro"/>
</dbReference>
<evidence type="ECO:0000256" key="6">
    <source>
        <dbReference type="PROSITE-ProRule" id="PRU00169"/>
    </source>
</evidence>
<dbReference type="InterPro" id="IPR006447">
    <property type="entry name" value="Myb_dom_plants"/>
</dbReference>
<dbReference type="InterPro" id="IPR009057">
    <property type="entry name" value="Homeodomain-like_sf"/>
</dbReference>
<dbReference type="GO" id="GO:0045893">
    <property type="term" value="P:positive regulation of DNA-templated transcription"/>
    <property type="evidence" value="ECO:0007669"/>
    <property type="project" value="InterPro"/>
</dbReference>
<dbReference type="PANTHER" id="PTHR31312">
    <property type="entry name" value="TRANSCRIPTION ACTIVATOR GLK1"/>
    <property type="match status" value="1"/>
</dbReference>
<feature type="domain" description="Response regulatory" evidence="8">
    <location>
        <begin position="19"/>
        <end position="132"/>
    </location>
</feature>
<dbReference type="InterPro" id="IPR011006">
    <property type="entry name" value="CheY-like_superfamily"/>
</dbReference>
<comment type="subcellular location">
    <subcellularLocation>
        <location evidence="1">Nucleus</location>
    </subcellularLocation>
</comment>
<evidence type="ECO:0008006" key="12">
    <source>
        <dbReference type="Google" id="ProtNLM"/>
    </source>
</evidence>
<protein>
    <recommendedName>
        <fullName evidence="12">Two-component response regulator-like APRR2</fullName>
    </recommendedName>
</protein>
<feature type="region of interest" description="Disordered" evidence="7">
    <location>
        <begin position="146"/>
        <end position="182"/>
    </location>
</feature>
<gene>
    <name evidence="10" type="ORF">KP509_32G054500</name>
</gene>
<dbReference type="EMBL" id="CM035437">
    <property type="protein sequence ID" value="KAH7287401.1"/>
    <property type="molecule type" value="Genomic_DNA"/>
</dbReference>
<dbReference type="InterPro" id="IPR017930">
    <property type="entry name" value="Myb_dom"/>
</dbReference>